<dbReference type="Gene3D" id="3.20.20.80">
    <property type="entry name" value="Glycosidases"/>
    <property type="match status" value="1"/>
</dbReference>
<accession>A0A914EAV8</accession>
<dbReference type="SUPFAM" id="SSF51445">
    <property type="entry name" value="(Trans)glycosidases"/>
    <property type="match status" value="1"/>
</dbReference>
<dbReference type="InterPro" id="IPR017853">
    <property type="entry name" value="GH"/>
</dbReference>
<sequence>MKSIFNLVFTSCLVSSTLADLSIDTTSALTAAQWRCLAGNGLGRMGARVYTSDGAFDEVGIGNIFQSSTLNLEGYNAHIVPCVANCKNNLTSGASQAYAVVNRLDKEFGKYPQIHDGLLIFIQIDKSNNWSTDQKQNQQFVNDMINALYEVLETQYAVIITNYNSWSSIVGANFSVAAAPGLKWVNWNGKADLTSGWTPFGGWASPTAHQYAGGVTSNNCTTGIPLNYSYFDGNDFSKLRKDRKMIRRANTLKKFNRH</sequence>
<feature type="signal peptide" evidence="1">
    <location>
        <begin position="1"/>
        <end position="19"/>
    </location>
</feature>
<feature type="chain" id="PRO_5037894037" evidence="1">
    <location>
        <begin position="20"/>
        <end position="258"/>
    </location>
</feature>
<name>A0A914EAV8_9BILA</name>
<dbReference type="Proteomes" id="UP000887540">
    <property type="component" value="Unplaced"/>
</dbReference>
<dbReference type="WBParaSite" id="ACRNAN_scaffold6523.g25066.t1">
    <property type="protein sequence ID" value="ACRNAN_scaffold6523.g25066.t1"/>
    <property type="gene ID" value="ACRNAN_scaffold6523.g25066"/>
</dbReference>
<evidence type="ECO:0000313" key="3">
    <source>
        <dbReference type="WBParaSite" id="ACRNAN_scaffold6523.g25066.t1"/>
    </source>
</evidence>
<dbReference type="GO" id="GO:0007165">
    <property type="term" value="P:signal transduction"/>
    <property type="evidence" value="ECO:0007669"/>
    <property type="project" value="TreeGrafter"/>
</dbReference>
<dbReference type="PANTHER" id="PTHR23208">
    <property type="entry name" value="LYSOZYME PROTEIN"/>
    <property type="match status" value="1"/>
</dbReference>
<reference evidence="3" key="1">
    <citation type="submission" date="2022-11" db="UniProtKB">
        <authorList>
            <consortium name="WormBaseParasite"/>
        </authorList>
    </citation>
    <scope>IDENTIFICATION</scope>
</reference>
<keyword evidence="1" id="KW-0732">Signal</keyword>
<evidence type="ECO:0000313" key="2">
    <source>
        <dbReference type="Proteomes" id="UP000887540"/>
    </source>
</evidence>
<dbReference type="AlphaFoldDB" id="A0A914EAV8"/>
<evidence type="ECO:0000256" key="1">
    <source>
        <dbReference type="SAM" id="SignalP"/>
    </source>
</evidence>
<organism evidence="2 3">
    <name type="scientific">Acrobeloides nanus</name>
    <dbReference type="NCBI Taxonomy" id="290746"/>
    <lineage>
        <taxon>Eukaryota</taxon>
        <taxon>Metazoa</taxon>
        <taxon>Ecdysozoa</taxon>
        <taxon>Nematoda</taxon>
        <taxon>Chromadorea</taxon>
        <taxon>Rhabditida</taxon>
        <taxon>Tylenchina</taxon>
        <taxon>Cephalobomorpha</taxon>
        <taxon>Cephaloboidea</taxon>
        <taxon>Cephalobidae</taxon>
        <taxon>Acrobeloides</taxon>
    </lineage>
</organism>
<proteinExistence type="predicted"/>
<keyword evidence="2" id="KW-1185">Reference proteome</keyword>
<dbReference type="InterPro" id="IPR051595">
    <property type="entry name" value="GH25_Enzymes"/>
</dbReference>
<protein>
    <submittedName>
        <fullName evidence="3">Lysozyme</fullName>
    </submittedName>
</protein>
<dbReference type="PANTHER" id="PTHR23208:SF36">
    <property type="entry name" value="LYSOZYME-RELATED"/>
    <property type="match status" value="1"/>
</dbReference>